<evidence type="ECO:0000313" key="3">
    <source>
        <dbReference type="Proteomes" id="UP000306954"/>
    </source>
</evidence>
<dbReference type="EMBL" id="SPOF01000007">
    <property type="protein sequence ID" value="TIB15437.1"/>
    <property type="molecule type" value="Genomic_DNA"/>
</dbReference>
<dbReference type="InterPro" id="IPR036864">
    <property type="entry name" value="Zn2-C6_fun-type_DNA-bd_sf"/>
</dbReference>
<dbReference type="GO" id="GO:0000981">
    <property type="term" value="F:DNA-binding transcription factor activity, RNA polymerase II-specific"/>
    <property type="evidence" value="ECO:0007669"/>
    <property type="project" value="InterPro"/>
</dbReference>
<dbReference type="Proteomes" id="UP000306954">
    <property type="component" value="Unassembled WGS sequence"/>
</dbReference>
<dbReference type="AlphaFoldDB" id="A0A4T0HKR1"/>
<feature type="region of interest" description="Disordered" evidence="1">
    <location>
        <begin position="41"/>
        <end position="66"/>
    </location>
</feature>
<reference evidence="2 3" key="1">
    <citation type="submission" date="2019-03" db="EMBL/GenBank/DDBJ databases">
        <title>Sequencing 23 genomes of Wallemia ichthyophaga.</title>
        <authorList>
            <person name="Gostincar C."/>
        </authorList>
    </citation>
    <scope>NUCLEOTIDE SEQUENCE [LARGE SCALE GENOMIC DNA]</scope>
    <source>
        <strain evidence="2 3">EXF-8621</strain>
    </source>
</reference>
<feature type="compositionally biased region" description="Low complexity" evidence="1">
    <location>
        <begin position="260"/>
        <end position="301"/>
    </location>
</feature>
<accession>A0A4T0HKR1</accession>
<proteinExistence type="predicted"/>
<name>A0A4T0HKR1_WALIC</name>
<sequence length="323" mass="34538">MAIYACRPCQISHSSCDNYRPCHNCSRKGIEESCITVEHRRRGRPGKHDKMQSTPLFSHKPFPEGEAGVELGAAAGAEAKANAEAEAEAEARARSRARAKASSSSGPPGPPAAPHNINNVTESPLLVRSVQPPHNQHNTIRMVVTPDLSTTMDITQNAYNAFLACPSTRLPSLQDITSVFHTPRLANLQAKLALGEALPVEKINVVDRHGQYFASTLSIRWLEKGRSVLVELYVSHQVNAVPTLPSPLPPMMGKEGSGSGSNITGSGSGISNSNSSVLSTSNTSQSDLCLSRSHSQSSTLSNAPTRPAHPQRIRTSINALCDL</sequence>
<feature type="region of interest" description="Disordered" evidence="1">
    <location>
        <begin position="244"/>
        <end position="315"/>
    </location>
</feature>
<gene>
    <name evidence="2" type="ORF">E3P90_00850</name>
</gene>
<dbReference type="SUPFAM" id="SSF57701">
    <property type="entry name" value="Zn2/Cys6 DNA-binding domain"/>
    <property type="match status" value="1"/>
</dbReference>
<dbReference type="GO" id="GO:0008270">
    <property type="term" value="F:zinc ion binding"/>
    <property type="evidence" value="ECO:0007669"/>
    <property type="project" value="InterPro"/>
</dbReference>
<evidence type="ECO:0000256" key="1">
    <source>
        <dbReference type="SAM" id="MobiDB-lite"/>
    </source>
</evidence>
<feature type="region of interest" description="Disordered" evidence="1">
    <location>
        <begin position="79"/>
        <end position="118"/>
    </location>
</feature>
<organism evidence="2 3">
    <name type="scientific">Wallemia ichthyophaga</name>
    <dbReference type="NCBI Taxonomy" id="245174"/>
    <lineage>
        <taxon>Eukaryota</taxon>
        <taxon>Fungi</taxon>
        <taxon>Dikarya</taxon>
        <taxon>Basidiomycota</taxon>
        <taxon>Wallemiomycotina</taxon>
        <taxon>Wallemiomycetes</taxon>
        <taxon>Wallemiales</taxon>
        <taxon>Wallemiaceae</taxon>
        <taxon>Wallemia</taxon>
    </lineage>
</organism>
<protein>
    <recommendedName>
        <fullName evidence="4">Zn(2)-C6 fungal-type domain-containing protein</fullName>
    </recommendedName>
</protein>
<evidence type="ECO:0000313" key="2">
    <source>
        <dbReference type="EMBL" id="TIB15437.1"/>
    </source>
</evidence>
<evidence type="ECO:0008006" key="4">
    <source>
        <dbReference type="Google" id="ProtNLM"/>
    </source>
</evidence>
<comment type="caution">
    <text evidence="2">The sequence shown here is derived from an EMBL/GenBank/DDBJ whole genome shotgun (WGS) entry which is preliminary data.</text>
</comment>